<dbReference type="EMBL" id="CP003167">
    <property type="protein sequence ID" value="AGB02820.1"/>
    <property type="molecule type" value="Genomic_DNA"/>
</dbReference>
<dbReference type="eggNOG" id="arCOG05024">
    <property type="taxonomic scope" value="Archaea"/>
</dbReference>
<evidence type="ECO:0000256" key="3">
    <source>
        <dbReference type="ARBA" id="ARBA00022722"/>
    </source>
</evidence>
<dbReference type="PANTHER" id="PTHR34139">
    <property type="entry name" value="UPF0331 PROTEIN MJ0127"/>
    <property type="match status" value="1"/>
</dbReference>
<dbReference type="GO" id="GO:0016787">
    <property type="term" value="F:hydrolase activity"/>
    <property type="evidence" value="ECO:0007669"/>
    <property type="project" value="UniProtKB-KW"/>
</dbReference>
<dbReference type="InterPro" id="IPR008201">
    <property type="entry name" value="HepT-like"/>
</dbReference>
<evidence type="ECO:0000256" key="6">
    <source>
        <dbReference type="ARBA" id="ARBA00024207"/>
    </source>
</evidence>
<proteinExistence type="inferred from homology"/>
<name>L0HFN8_METFS</name>
<reference evidence="8" key="1">
    <citation type="submission" date="2011-12" db="EMBL/GenBank/DDBJ databases">
        <title>Complete sequence of Methanoregula formicicum SMSP.</title>
        <authorList>
            <person name="Lucas S."/>
            <person name="Han J."/>
            <person name="Lapidus A."/>
            <person name="Cheng J.-F."/>
            <person name="Goodwin L."/>
            <person name="Pitluck S."/>
            <person name="Peters L."/>
            <person name="Ovchinnikova G."/>
            <person name="Teshima H."/>
            <person name="Detter J.C."/>
            <person name="Han C."/>
            <person name="Tapia R."/>
            <person name="Land M."/>
            <person name="Hauser L."/>
            <person name="Kyrpides N."/>
            <person name="Ivanova N."/>
            <person name="Pagani I."/>
            <person name="Imachi H."/>
            <person name="Tamaki H."/>
            <person name="Sekiguchi Y."/>
            <person name="Kamagata Y."/>
            <person name="Cadillo-Quiroz H."/>
            <person name="Zinder S."/>
            <person name="Liu W.-T."/>
            <person name="Woyke T."/>
        </authorList>
    </citation>
    <scope>NUCLEOTIDE SEQUENCE [LARGE SCALE GENOMIC DNA]</scope>
    <source>
        <strain evidence="8">DSM 22288 / NBRC 105244 / SMSP</strain>
    </source>
</reference>
<dbReference type="InterPro" id="IPR037038">
    <property type="entry name" value="HepT-like_sf"/>
</dbReference>
<dbReference type="GeneID" id="14308186"/>
<keyword evidence="1" id="KW-0597">Phosphoprotein</keyword>
<keyword evidence="2" id="KW-1277">Toxin-antitoxin system</keyword>
<dbReference type="Proteomes" id="UP000010824">
    <property type="component" value="Chromosome"/>
</dbReference>
<keyword evidence="5" id="KW-0378">Hydrolase</keyword>
<protein>
    <recommendedName>
        <fullName evidence="9">DUF86 domain-containing protein</fullName>
    </recommendedName>
</protein>
<accession>L0HFN8</accession>
<dbReference type="GO" id="GO:0110001">
    <property type="term" value="C:toxin-antitoxin complex"/>
    <property type="evidence" value="ECO:0007669"/>
    <property type="project" value="InterPro"/>
</dbReference>
<dbReference type="STRING" id="593750.Metfor_1797"/>
<keyword evidence="3" id="KW-0540">Nuclease</keyword>
<keyword evidence="8" id="KW-1185">Reference proteome</keyword>
<dbReference type="InParanoid" id="L0HFN8"/>
<dbReference type="HOGENOM" id="CLU_142825_3_3_2"/>
<reference evidence="7 8" key="2">
    <citation type="journal article" date="2014" name="Genome Announc.">
        <title>Complete Genome Sequence of Methanoregula formicica SMSPT, a Mesophilic Hydrogenotrophic Methanogen Isolated from a Methanogenic Upflow Anaerobic Sludge Blanket Reactor.</title>
        <authorList>
            <person name="Yamamoto K."/>
            <person name="Tamaki H."/>
            <person name="Cadillo-Quiroz H."/>
            <person name="Imachi H."/>
            <person name="Kyrpides N."/>
            <person name="Woyke T."/>
            <person name="Goodwin L."/>
            <person name="Zinder S.H."/>
            <person name="Kamagata Y."/>
            <person name="Liu W.T."/>
        </authorList>
    </citation>
    <scope>NUCLEOTIDE SEQUENCE [LARGE SCALE GENOMIC DNA]</scope>
    <source>
        <strain evidence="8">DSM 22288 / NBRC 105244 / SMSP</strain>
    </source>
</reference>
<dbReference type="InterPro" id="IPR051813">
    <property type="entry name" value="HepT_RNase_toxin"/>
</dbReference>
<evidence type="ECO:0000256" key="5">
    <source>
        <dbReference type="ARBA" id="ARBA00022801"/>
    </source>
</evidence>
<comment type="similarity">
    <text evidence="6">Belongs to the HepT RNase toxin family.</text>
</comment>
<keyword evidence="4" id="KW-0547">Nucleotide-binding</keyword>
<organism evidence="7 8">
    <name type="scientific">Methanoregula formicica (strain DSM 22288 / NBRC 105244 / SMSP)</name>
    <dbReference type="NCBI Taxonomy" id="593750"/>
    <lineage>
        <taxon>Archaea</taxon>
        <taxon>Methanobacteriati</taxon>
        <taxon>Methanobacteriota</taxon>
        <taxon>Stenosarchaea group</taxon>
        <taxon>Methanomicrobia</taxon>
        <taxon>Methanomicrobiales</taxon>
        <taxon>Methanoregulaceae</taxon>
        <taxon>Methanoregula</taxon>
    </lineage>
</organism>
<dbReference type="OrthoDB" id="318716at2157"/>
<evidence type="ECO:0000313" key="7">
    <source>
        <dbReference type="EMBL" id="AGB02820.1"/>
    </source>
</evidence>
<evidence type="ECO:0000256" key="4">
    <source>
        <dbReference type="ARBA" id="ARBA00022741"/>
    </source>
</evidence>
<evidence type="ECO:0000256" key="2">
    <source>
        <dbReference type="ARBA" id="ARBA00022649"/>
    </source>
</evidence>
<dbReference type="KEGG" id="mfo:Metfor_1797"/>
<evidence type="ECO:0000256" key="1">
    <source>
        <dbReference type="ARBA" id="ARBA00022553"/>
    </source>
</evidence>
<evidence type="ECO:0000313" key="8">
    <source>
        <dbReference type="Proteomes" id="UP000010824"/>
    </source>
</evidence>
<dbReference type="RefSeq" id="WP_015285783.1">
    <property type="nucleotide sequence ID" value="NC_019943.1"/>
</dbReference>
<dbReference type="AlphaFoldDB" id="L0HFN8"/>
<sequence>MSRDDAYLLDLLLMAKDAHEFTKNQTRESFLSDRKGQYAVIRCLEVIGEVSKRLSPETIRRFSSIEWSSMARMRDMLIHSYGKVDLDEIWDTVKEDIPHLIATLEPCIDEFERQ</sequence>
<evidence type="ECO:0008006" key="9">
    <source>
        <dbReference type="Google" id="ProtNLM"/>
    </source>
</evidence>
<dbReference type="Pfam" id="PF01934">
    <property type="entry name" value="HepT-like"/>
    <property type="match status" value="1"/>
</dbReference>
<gene>
    <name evidence="7" type="ordered locus">Metfor_1797</name>
</gene>
<dbReference type="GO" id="GO:0000166">
    <property type="term" value="F:nucleotide binding"/>
    <property type="evidence" value="ECO:0007669"/>
    <property type="project" value="UniProtKB-KW"/>
</dbReference>
<dbReference type="PANTHER" id="PTHR34139:SF1">
    <property type="entry name" value="RNASE MJ1380-RELATED"/>
    <property type="match status" value="1"/>
</dbReference>
<dbReference type="GO" id="GO:0004540">
    <property type="term" value="F:RNA nuclease activity"/>
    <property type="evidence" value="ECO:0007669"/>
    <property type="project" value="InterPro"/>
</dbReference>
<dbReference type="Gene3D" id="1.20.120.580">
    <property type="entry name" value="bsu32300-like"/>
    <property type="match status" value="1"/>
</dbReference>